<dbReference type="GO" id="GO:0006367">
    <property type="term" value="P:transcription initiation at RNA polymerase II promoter"/>
    <property type="evidence" value="ECO:0007669"/>
    <property type="project" value="InterPro"/>
</dbReference>
<dbReference type="FunCoup" id="F2UG76">
    <property type="interactions" value="1243"/>
</dbReference>
<dbReference type="InterPro" id="IPR036390">
    <property type="entry name" value="WH_DNA-bd_sf"/>
</dbReference>
<keyword evidence="3" id="KW-0805">Transcription regulation</keyword>
<dbReference type="PANTHER" id="PTHR10445">
    <property type="entry name" value="GENERAL TRANSCRIPTION FACTOR IIF SUBUNIT 2"/>
    <property type="match status" value="1"/>
</dbReference>
<dbReference type="Pfam" id="PF02270">
    <property type="entry name" value="TFIIF_beta"/>
    <property type="match status" value="1"/>
</dbReference>
<comment type="subcellular location">
    <subcellularLocation>
        <location evidence="1">Nucleus</location>
    </subcellularLocation>
</comment>
<dbReference type="FunFam" id="1.10.10.10:FF:000035">
    <property type="entry name" value="General transcription factor IIF subunit 2"/>
    <property type="match status" value="1"/>
</dbReference>
<gene>
    <name evidence="9" type="ORF">PTSG_06576</name>
</gene>
<dbReference type="GO" id="GO:0005674">
    <property type="term" value="C:transcription factor TFIIF complex"/>
    <property type="evidence" value="ECO:0007669"/>
    <property type="project" value="InterPro"/>
</dbReference>
<reference evidence="9" key="1">
    <citation type="submission" date="2009-08" db="EMBL/GenBank/DDBJ databases">
        <title>Annotation of Salpingoeca rosetta.</title>
        <authorList>
            <consortium name="The Broad Institute Genome Sequencing Platform"/>
            <person name="Russ C."/>
            <person name="Cuomo C."/>
            <person name="Burger G."/>
            <person name="Gray M.W."/>
            <person name="Holland P.W.H."/>
            <person name="King N."/>
            <person name="Lang F.B.F."/>
            <person name="Roger A.J."/>
            <person name="Ruiz-Trillo I."/>
            <person name="Young S.K."/>
            <person name="Zeng Q."/>
            <person name="Gargeya S."/>
            <person name="Alvarado L."/>
            <person name="Berlin A."/>
            <person name="Chapman S.B."/>
            <person name="Chen Z."/>
            <person name="Freedman E."/>
            <person name="Gellesch M."/>
            <person name="Goldberg J."/>
            <person name="Griggs A."/>
            <person name="Gujja S."/>
            <person name="Heilman E."/>
            <person name="Heiman D."/>
            <person name="Howarth C."/>
            <person name="Mehta T."/>
            <person name="Neiman D."/>
            <person name="Pearson M."/>
            <person name="Roberts A."/>
            <person name="Saif S."/>
            <person name="Shea T."/>
            <person name="Shenoy N."/>
            <person name="Sisk P."/>
            <person name="Stolte C."/>
            <person name="Sykes S."/>
            <person name="White J."/>
            <person name="Yandava C."/>
            <person name="Haas B."/>
            <person name="Nusbaum C."/>
            <person name="Birren B."/>
        </authorList>
    </citation>
    <scope>NUCLEOTIDE SEQUENCE [LARGE SCALE GENOMIC DNA]</scope>
    <source>
        <strain evidence="9">ATCC 50818</strain>
    </source>
</reference>
<comment type="similarity">
    <text evidence="2">Belongs to the TFIIF beta subunit family.</text>
</comment>
<accession>F2UG76</accession>
<dbReference type="Proteomes" id="UP000007799">
    <property type="component" value="Unassembled WGS sequence"/>
</dbReference>
<dbReference type="InParanoid" id="F2UG76"/>
<dbReference type="STRING" id="946362.F2UG76"/>
<evidence type="ECO:0000256" key="6">
    <source>
        <dbReference type="ARBA" id="ARBA00023242"/>
    </source>
</evidence>
<proteinExistence type="inferred from homology"/>
<dbReference type="OMA" id="PIADNCY"/>
<dbReference type="InterPro" id="IPR040504">
    <property type="entry name" value="TFIIF_beta_N"/>
</dbReference>
<dbReference type="KEGG" id="sre:PTSG_06576"/>
<dbReference type="GO" id="GO:0003677">
    <property type="term" value="F:DNA binding"/>
    <property type="evidence" value="ECO:0007669"/>
    <property type="project" value="UniProtKB-KW"/>
</dbReference>
<protein>
    <submittedName>
        <fullName evidence="9">Uncharacterized protein</fullName>
    </submittedName>
</protein>
<keyword evidence="5" id="KW-0804">Transcription</keyword>
<dbReference type="AlphaFoldDB" id="F2UG76"/>
<sequence length="251" mass="28886">MERAEVGMEKAEQEVWLLRIPEPLASAWAAAQDGTRLGEIRVPTDDAEEHPEKRPKMELRADVPLLEEDQKREKRFIPSRYAVRQVPTENLAIFAEEQAALKNEDGTIADDAGSILTAQALGQVTTRADCVIMHGEELDLFIKTRPTELSEDKMTKEASKGMTQDGLLMTQSLIKTQKRERTKTRKPEKEVKELLFGLFRKHEYYTLDQLSQLTQQPAQYLASILRTVAVREQSGEHRNKWHLRRAFREFD</sequence>
<evidence type="ECO:0000256" key="2">
    <source>
        <dbReference type="ARBA" id="ARBA00009543"/>
    </source>
</evidence>
<evidence type="ECO:0000256" key="4">
    <source>
        <dbReference type="ARBA" id="ARBA00023125"/>
    </source>
</evidence>
<dbReference type="SUPFAM" id="SSF46785">
    <property type="entry name" value="Winged helix' DNA-binding domain"/>
    <property type="match status" value="1"/>
</dbReference>
<keyword evidence="6" id="KW-0539">Nucleus</keyword>
<dbReference type="InterPro" id="IPR003196">
    <property type="entry name" value="TFIIF_beta"/>
</dbReference>
<keyword evidence="4" id="KW-0238">DNA-binding</keyword>
<dbReference type="Pfam" id="PF17683">
    <property type="entry name" value="TFIIF_beta_N"/>
    <property type="match status" value="1"/>
</dbReference>
<dbReference type="InterPro" id="IPR036388">
    <property type="entry name" value="WH-like_DNA-bd_sf"/>
</dbReference>
<dbReference type="InterPro" id="IPR040450">
    <property type="entry name" value="TFIIF_beta_HTH"/>
</dbReference>
<evidence type="ECO:0000256" key="3">
    <source>
        <dbReference type="ARBA" id="ARBA00023015"/>
    </source>
</evidence>
<evidence type="ECO:0000256" key="1">
    <source>
        <dbReference type="ARBA" id="ARBA00004123"/>
    </source>
</evidence>
<feature type="domain" description="TFIIF beta subunit HTH" evidence="7">
    <location>
        <begin position="185"/>
        <end position="248"/>
    </location>
</feature>
<name>F2UG76_SALR5</name>
<dbReference type="eggNOG" id="KOG2905">
    <property type="taxonomic scope" value="Eukaryota"/>
</dbReference>
<dbReference type="InterPro" id="IPR011039">
    <property type="entry name" value="TFIIF_interaction"/>
</dbReference>
<keyword evidence="10" id="KW-1185">Reference proteome</keyword>
<evidence type="ECO:0000313" key="10">
    <source>
        <dbReference type="Proteomes" id="UP000007799"/>
    </source>
</evidence>
<dbReference type="OrthoDB" id="26094at2759"/>
<organism evidence="10">
    <name type="scientific">Salpingoeca rosetta (strain ATCC 50818 / BSB-021)</name>
    <dbReference type="NCBI Taxonomy" id="946362"/>
    <lineage>
        <taxon>Eukaryota</taxon>
        <taxon>Choanoflagellata</taxon>
        <taxon>Craspedida</taxon>
        <taxon>Salpingoecidae</taxon>
        <taxon>Salpingoeca</taxon>
    </lineage>
</organism>
<dbReference type="GeneID" id="16072521"/>
<evidence type="ECO:0000259" key="7">
    <source>
        <dbReference type="Pfam" id="PF02270"/>
    </source>
</evidence>
<feature type="domain" description="TFIIF beta subunit N-terminal" evidence="8">
    <location>
        <begin position="13"/>
        <end position="105"/>
    </location>
</feature>
<dbReference type="SUPFAM" id="SSF50916">
    <property type="entry name" value="Rap30/74 interaction domains"/>
    <property type="match status" value="1"/>
</dbReference>
<dbReference type="Gene3D" id="1.10.10.10">
    <property type="entry name" value="Winged helix-like DNA-binding domain superfamily/Winged helix DNA-binding domain"/>
    <property type="match status" value="1"/>
</dbReference>
<dbReference type="EMBL" id="GL832972">
    <property type="protein sequence ID" value="EGD75504.1"/>
    <property type="molecule type" value="Genomic_DNA"/>
</dbReference>
<evidence type="ECO:0000256" key="5">
    <source>
        <dbReference type="ARBA" id="ARBA00023163"/>
    </source>
</evidence>
<evidence type="ECO:0000313" key="9">
    <source>
        <dbReference type="EMBL" id="EGD75504.1"/>
    </source>
</evidence>
<dbReference type="RefSeq" id="XP_004991961.1">
    <property type="nucleotide sequence ID" value="XM_004991904.1"/>
</dbReference>
<dbReference type="PANTHER" id="PTHR10445:SF0">
    <property type="entry name" value="GENERAL TRANSCRIPTION FACTOR IIF SUBUNIT 2"/>
    <property type="match status" value="1"/>
</dbReference>
<evidence type="ECO:0000259" key="8">
    <source>
        <dbReference type="Pfam" id="PF17683"/>
    </source>
</evidence>